<sequence>MYKITVDRGHALIKIEMRAMLDVADSARLVSELIAQITEARLESYALILDISQCPVQSQDMISAMGQHLTRMKRVRAIAIVTGTMLARLQVRRIFSQPFTRFTSTYDEGLRWVLSGIEPGASPTAG</sequence>
<reference evidence="1 2" key="1">
    <citation type="journal article" date="2019" name="Environ. Microbiol.">
        <title>Species interactions and distinct microbial communities in high Arctic permafrost affected cryosols are associated with the CH4 and CO2 gas fluxes.</title>
        <authorList>
            <person name="Altshuler I."/>
            <person name="Hamel J."/>
            <person name="Turney S."/>
            <person name="Magnuson E."/>
            <person name="Levesque R."/>
            <person name="Greer C."/>
            <person name="Whyte L.G."/>
        </authorList>
    </citation>
    <scope>NUCLEOTIDE SEQUENCE [LARGE SCALE GENOMIC DNA]</scope>
    <source>
        <strain evidence="1 2">E6.1</strain>
    </source>
</reference>
<dbReference type="OrthoDB" id="7570508at2"/>
<dbReference type="EMBL" id="RCZC01000002">
    <property type="protein sequence ID" value="TPG53906.1"/>
    <property type="molecule type" value="Genomic_DNA"/>
</dbReference>
<dbReference type="AlphaFoldDB" id="A0A502FXW8"/>
<protein>
    <recommendedName>
        <fullName evidence="3">STAS/SEC14 domain-containing protein</fullName>
    </recommendedName>
</protein>
<organism evidence="1 2">
    <name type="scientific">Sphingomonas glacialis</name>
    <dbReference type="NCBI Taxonomy" id="658225"/>
    <lineage>
        <taxon>Bacteria</taxon>
        <taxon>Pseudomonadati</taxon>
        <taxon>Pseudomonadota</taxon>
        <taxon>Alphaproteobacteria</taxon>
        <taxon>Sphingomonadales</taxon>
        <taxon>Sphingomonadaceae</taxon>
        <taxon>Sphingomonas</taxon>
    </lineage>
</organism>
<gene>
    <name evidence="1" type="ORF">EAH76_04135</name>
</gene>
<comment type="caution">
    <text evidence="1">The sequence shown here is derived from an EMBL/GenBank/DDBJ whole genome shotgun (WGS) entry which is preliminary data.</text>
</comment>
<keyword evidence="2" id="KW-1185">Reference proteome</keyword>
<accession>A0A502FXW8</accession>
<evidence type="ECO:0000313" key="2">
    <source>
        <dbReference type="Proteomes" id="UP000319931"/>
    </source>
</evidence>
<dbReference type="RefSeq" id="WP_140848513.1">
    <property type="nucleotide sequence ID" value="NZ_RCZC01000002.1"/>
</dbReference>
<name>A0A502FXW8_9SPHN</name>
<dbReference type="Proteomes" id="UP000319931">
    <property type="component" value="Unassembled WGS sequence"/>
</dbReference>
<proteinExistence type="predicted"/>
<evidence type="ECO:0000313" key="1">
    <source>
        <dbReference type="EMBL" id="TPG53906.1"/>
    </source>
</evidence>
<evidence type="ECO:0008006" key="3">
    <source>
        <dbReference type="Google" id="ProtNLM"/>
    </source>
</evidence>